<organism evidence="9">
    <name type="scientific">Grammatophora oceanica</name>
    <dbReference type="NCBI Taxonomy" id="210454"/>
    <lineage>
        <taxon>Eukaryota</taxon>
        <taxon>Sar</taxon>
        <taxon>Stramenopiles</taxon>
        <taxon>Ochrophyta</taxon>
        <taxon>Bacillariophyta</taxon>
        <taxon>Fragilariophyceae</taxon>
        <taxon>Fragilariophycidae</taxon>
        <taxon>Rhabdonematales</taxon>
        <taxon>Grammatophoraceae</taxon>
        <taxon>Grammatophora</taxon>
    </lineage>
</organism>
<dbReference type="Gene3D" id="1.20.1250.20">
    <property type="entry name" value="MFS general substrate transporter like domains"/>
    <property type="match status" value="2"/>
</dbReference>
<evidence type="ECO:0000256" key="2">
    <source>
        <dbReference type="ARBA" id="ARBA00006978"/>
    </source>
</evidence>
<dbReference type="Pfam" id="PF11700">
    <property type="entry name" value="ATG22"/>
    <property type="match status" value="1"/>
</dbReference>
<evidence type="ECO:0000256" key="4">
    <source>
        <dbReference type="ARBA" id="ARBA00022692"/>
    </source>
</evidence>
<sequence length="556" mass="60677">MSGNDHETGVAGGNGSNASNATPEGYRRSVSEAASSQQESQPSCRVPPALASIVEWPFQIRSVEAGKILPEATGWSMDAAAKGPLNMAGTHIGNALIVLAMAEAGCTSRQCDARVYGIRATSILPVTSMVTSIIAGLVMPIVGSIVDHTSHRKLVGSLTAFFVVVCLGGQIAISEDNWFIMLCLEGVGAFMLQTHITAVFAYLPDLSMYEHDFIRYTSGFNVRQTVSQLLHAVLVVVVGILRPDPVSRIDGSIRNARTSASIAFAVSSLLFGYSWIVLFRRRPPLSDVPEGQTLVSAGFRRIHKTAQLVWENYHALKWLMIALLWSPEVGTGLILSITTTFLSVWLEMTAMEISVISLAMLVASIPGAFLSRVVCGVLDPLRSYQLALVCFMGVAALTAGLLDSPERKNLAYGTGVMWGICIGWLYPTQRVLFCTLIPRGQEMEFMGIFTFFGNILSWLPPLLFTILNERNVSMQWGLSLIPFFLFASFACTLCMGSFKQAVAQISDEPKEDLSLPRREISAGTDPIPMSSRSFNQDNLDAREEENNEEKVEEEKV</sequence>
<evidence type="ECO:0008006" key="10">
    <source>
        <dbReference type="Google" id="ProtNLM"/>
    </source>
</evidence>
<comment type="similarity">
    <text evidence="2">Belongs to the ATG22 family.</text>
</comment>
<dbReference type="InterPro" id="IPR024671">
    <property type="entry name" value="Atg22-like"/>
</dbReference>
<feature type="transmembrane region" description="Helical" evidence="8">
    <location>
        <begin position="123"/>
        <end position="142"/>
    </location>
</feature>
<keyword evidence="6 8" id="KW-0472">Membrane</keyword>
<feature type="transmembrane region" description="Helical" evidence="8">
    <location>
        <begin position="180"/>
        <end position="202"/>
    </location>
</feature>
<proteinExistence type="inferred from homology"/>
<accession>A0A7S1V463</accession>
<dbReference type="EMBL" id="HBGK01029005">
    <property type="protein sequence ID" value="CAD9287277.1"/>
    <property type="molecule type" value="Transcribed_RNA"/>
</dbReference>
<feature type="transmembrane region" description="Helical" evidence="8">
    <location>
        <begin position="222"/>
        <end position="241"/>
    </location>
</feature>
<feature type="transmembrane region" description="Helical" evidence="8">
    <location>
        <begin position="476"/>
        <end position="498"/>
    </location>
</feature>
<dbReference type="GO" id="GO:0012505">
    <property type="term" value="C:endomembrane system"/>
    <property type="evidence" value="ECO:0007669"/>
    <property type="project" value="UniProtKB-SubCell"/>
</dbReference>
<dbReference type="InterPro" id="IPR050495">
    <property type="entry name" value="ATG22/LtaA_families"/>
</dbReference>
<protein>
    <recommendedName>
        <fullName evidence="10">Major facilitator superfamily (MFS) profile domain-containing protein</fullName>
    </recommendedName>
</protein>
<dbReference type="AlphaFoldDB" id="A0A7S1V463"/>
<feature type="transmembrane region" description="Helical" evidence="8">
    <location>
        <begin position="409"/>
        <end position="426"/>
    </location>
</feature>
<evidence type="ECO:0000313" key="9">
    <source>
        <dbReference type="EMBL" id="CAD9287277.1"/>
    </source>
</evidence>
<feature type="region of interest" description="Disordered" evidence="7">
    <location>
        <begin position="512"/>
        <end position="556"/>
    </location>
</feature>
<feature type="transmembrane region" description="Helical" evidence="8">
    <location>
        <begin position="318"/>
        <end position="346"/>
    </location>
</feature>
<dbReference type="SUPFAM" id="SSF103473">
    <property type="entry name" value="MFS general substrate transporter"/>
    <property type="match status" value="1"/>
</dbReference>
<evidence type="ECO:0000256" key="8">
    <source>
        <dbReference type="SAM" id="Phobius"/>
    </source>
</evidence>
<dbReference type="PANTHER" id="PTHR23519">
    <property type="entry name" value="AUTOPHAGY-RELATED PROTEIN 22"/>
    <property type="match status" value="1"/>
</dbReference>
<evidence type="ECO:0000256" key="6">
    <source>
        <dbReference type="ARBA" id="ARBA00023136"/>
    </source>
</evidence>
<feature type="transmembrane region" description="Helical" evidence="8">
    <location>
        <begin position="154"/>
        <end position="173"/>
    </location>
</feature>
<gene>
    <name evidence="9" type="ORF">GOCE00092_LOCUS15116</name>
</gene>
<feature type="region of interest" description="Disordered" evidence="7">
    <location>
        <begin position="1"/>
        <end position="44"/>
    </location>
</feature>
<evidence type="ECO:0000256" key="1">
    <source>
        <dbReference type="ARBA" id="ARBA00004127"/>
    </source>
</evidence>
<feature type="transmembrane region" description="Helical" evidence="8">
    <location>
        <begin position="353"/>
        <end position="371"/>
    </location>
</feature>
<feature type="transmembrane region" description="Helical" evidence="8">
    <location>
        <begin position="383"/>
        <end position="402"/>
    </location>
</feature>
<keyword evidence="3" id="KW-0813">Transport</keyword>
<keyword evidence="4 8" id="KW-0812">Transmembrane</keyword>
<feature type="transmembrane region" description="Helical" evidence="8">
    <location>
        <begin position="262"/>
        <end position="279"/>
    </location>
</feature>
<dbReference type="PANTHER" id="PTHR23519:SF1">
    <property type="entry name" value="AUTOPHAGY-RELATED PROTEIN 22"/>
    <property type="match status" value="1"/>
</dbReference>
<keyword evidence="5 8" id="KW-1133">Transmembrane helix</keyword>
<evidence type="ECO:0000256" key="5">
    <source>
        <dbReference type="ARBA" id="ARBA00022989"/>
    </source>
</evidence>
<feature type="compositionally biased region" description="Low complexity" evidence="7">
    <location>
        <begin position="31"/>
        <end position="43"/>
    </location>
</feature>
<comment type="subcellular location">
    <subcellularLocation>
        <location evidence="1">Endomembrane system</location>
        <topology evidence="1">Multi-pass membrane protein</topology>
    </subcellularLocation>
</comment>
<feature type="transmembrane region" description="Helical" evidence="8">
    <location>
        <begin position="446"/>
        <end position="464"/>
    </location>
</feature>
<dbReference type="InterPro" id="IPR036259">
    <property type="entry name" value="MFS_trans_sf"/>
</dbReference>
<dbReference type="CDD" id="cd06174">
    <property type="entry name" value="MFS"/>
    <property type="match status" value="1"/>
</dbReference>
<evidence type="ECO:0000256" key="7">
    <source>
        <dbReference type="SAM" id="MobiDB-lite"/>
    </source>
</evidence>
<name>A0A7S1V463_9STRA</name>
<reference evidence="9" key="1">
    <citation type="submission" date="2021-01" db="EMBL/GenBank/DDBJ databases">
        <authorList>
            <person name="Corre E."/>
            <person name="Pelletier E."/>
            <person name="Niang G."/>
            <person name="Scheremetjew M."/>
            <person name="Finn R."/>
            <person name="Kale V."/>
            <person name="Holt S."/>
            <person name="Cochrane G."/>
            <person name="Meng A."/>
            <person name="Brown T."/>
            <person name="Cohen L."/>
        </authorList>
    </citation>
    <scope>NUCLEOTIDE SEQUENCE</scope>
    <source>
        <strain evidence="9">CCMP 410</strain>
    </source>
</reference>
<evidence type="ECO:0000256" key="3">
    <source>
        <dbReference type="ARBA" id="ARBA00022448"/>
    </source>
</evidence>